<evidence type="ECO:0000313" key="2">
    <source>
        <dbReference type="WBParaSite" id="maker-unitig_41076-snap-gene-0.2-mRNA-1"/>
    </source>
</evidence>
<dbReference type="Proteomes" id="UP000095280">
    <property type="component" value="Unplaced"/>
</dbReference>
<evidence type="ECO:0000313" key="1">
    <source>
        <dbReference type="Proteomes" id="UP000095280"/>
    </source>
</evidence>
<reference evidence="2" key="1">
    <citation type="submission" date="2016-11" db="UniProtKB">
        <authorList>
            <consortium name="WormBaseParasite"/>
        </authorList>
    </citation>
    <scope>IDENTIFICATION</scope>
</reference>
<keyword evidence="1" id="KW-1185">Reference proteome</keyword>
<accession>A0A1I8FNI5</accession>
<sequence length="704" mass="75329">MITLDTFVREGSAAGAALVAGDSGRASAAAGLDGRTRAAEAEAAAASSCGVTTNEGSPSKRCTCSRTIRSISWRLYSSVTPSVSLMASSSFPICSRRFALPASTASSFTSTASIFDTTLPMLRSIRSTRCASALNSSAVTCGSAWLAAAVAPLAAGWAHLLRVDLPGVNFFPDKQWRAHGIALQIGLWVRVDANLGVNYRKLLKALSRIEGDDDSRPRHLLARESDPALAARVRPSFGARVNPALARESDDPLRVDPLWLTRCPSSFGGHGPLLALVQNPVAVLVVFGKQGLDFSVRVAATLKLEERRTDSSTACASPAANSPRLELRSRHSSKSSCLSSFMSAVFRALWMSKIFSCFRKNSGHEDAVGALPQLWWKVEVAKNDAEQRENGVVELAEVLDLRAEDEPSWANGKEHDEEHDGKAHEVLGAGAEGGAQLCHGLVEADVLEELHPGQEEGEGDGIVELLLPVGEEVEVREAALVLQQLLQLLSNGDGSVDIEASTDQGHKNHYDVQPVPEGLEIVQLVALDLDDLLHDVVADEEHEDSLANQHEVVLGLDVAQQLHGAEVGRWDRTASGRQLQHQLDHAEEVDVGVVYGEVNEHDAGAAIDPQSGEELVELRGGVFLVAAQVNIVAAAGVAGDLARRKLRPSQLLLAVVANPKLANPWHAEQLVVVVDEVLFLGSEKLSLLYQDSQYRPSIKGPLAN</sequence>
<name>A0A1I8FNI5_9PLAT</name>
<proteinExistence type="predicted"/>
<organism evidence="1 2">
    <name type="scientific">Macrostomum lignano</name>
    <dbReference type="NCBI Taxonomy" id="282301"/>
    <lineage>
        <taxon>Eukaryota</taxon>
        <taxon>Metazoa</taxon>
        <taxon>Spiralia</taxon>
        <taxon>Lophotrochozoa</taxon>
        <taxon>Platyhelminthes</taxon>
        <taxon>Rhabditophora</taxon>
        <taxon>Macrostomorpha</taxon>
        <taxon>Macrostomida</taxon>
        <taxon>Macrostomidae</taxon>
        <taxon>Macrostomum</taxon>
    </lineage>
</organism>
<protein>
    <submittedName>
        <fullName evidence="2">Reverse transcriptase domain-containing protein</fullName>
    </submittedName>
</protein>
<dbReference type="AlphaFoldDB" id="A0A1I8FNI5"/>
<dbReference type="WBParaSite" id="maker-unitig_41076-snap-gene-0.2-mRNA-1">
    <property type="protein sequence ID" value="maker-unitig_41076-snap-gene-0.2-mRNA-1"/>
    <property type="gene ID" value="maker-unitig_41076-snap-gene-0.2"/>
</dbReference>